<name>A0A7I8K658_SPIIN</name>
<feature type="compositionally biased region" description="Basic and acidic residues" evidence="1">
    <location>
        <begin position="302"/>
        <end position="325"/>
    </location>
</feature>
<dbReference type="InterPro" id="IPR009769">
    <property type="entry name" value="EDR2_C"/>
</dbReference>
<proteinExistence type="predicted"/>
<keyword evidence="4" id="KW-1185">Reference proteome</keyword>
<evidence type="ECO:0000313" key="3">
    <source>
        <dbReference type="EMBL" id="CAA7393094.1"/>
    </source>
</evidence>
<dbReference type="AlphaFoldDB" id="A0A7I8K658"/>
<accession>A0A7I8K658</accession>
<feature type="region of interest" description="Disordered" evidence="1">
    <location>
        <begin position="288"/>
        <end position="325"/>
    </location>
</feature>
<reference evidence="3" key="1">
    <citation type="submission" date="2020-02" db="EMBL/GenBank/DDBJ databases">
        <authorList>
            <person name="Scholz U."/>
            <person name="Mascher M."/>
            <person name="Fiebig A."/>
        </authorList>
    </citation>
    <scope>NUCLEOTIDE SEQUENCE</scope>
</reference>
<evidence type="ECO:0000313" key="4">
    <source>
        <dbReference type="Proteomes" id="UP000663760"/>
    </source>
</evidence>
<dbReference type="OrthoDB" id="9970435at2759"/>
<dbReference type="EMBL" id="LR746266">
    <property type="protein sequence ID" value="CAA7393094.1"/>
    <property type="molecule type" value="Genomic_DNA"/>
</dbReference>
<sequence>MAPAYDDSLDNWIDKVKSQGSVPLLDPDNCSNGWASPPGDKFKVRGPDYLSSRKKIPGGDYLLKSLGFDWIRSGSKIGEVLSHEHGRVRKALLDAELAGSVTKPFVWAFNLQLPSNVNYSLISYFVSTEPIAEGSLMDRFLKGDDEFRNSRLKMIANVVKGPWIVRAAVGEQAVSILGRATTCRYITGKNFIELDVDVGISMVGRAVVRLAFGYIQTLTVDLAFLIEGQAESELPEEILGAVRFSELNPDSAGFFLELPSHEDETRNSQSSLSSRVWKSIGQGFSHLLHPSGQGHSSVPERVNGRVHEAEFSVREDGSPEEETRK</sequence>
<feature type="domain" description="Protein ENHANCED DISEASE RESISTANCE 2 C-terminal" evidence="2">
    <location>
        <begin position="34"/>
        <end position="247"/>
    </location>
</feature>
<dbReference type="InterPro" id="IPR045096">
    <property type="entry name" value="EDR2-like"/>
</dbReference>
<dbReference type="PANTHER" id="PTHR12136:SF101">
    <property type="entry name" value="ENHANCED DISEASE RESISTANCE-LIKE PROTEIN (DUF1336)"/>
    <property type="match status" value="1"/>
</dbReference>
<evidence type="ECO:0000256" key="1">
    <source>
        <dbReference type="SAM" id="MobiDB-lite"/>
    </source>
</evidence>
<protein>
    <recommendedName>
        <fullName evidence="2">Protein ENHANCED DISEASE RESISTANCE 2 C-terminal domain-containing protein</fullName>
    </recommendedName>
</protein>
<dbReference type="Proteomes" id="UP000663760">
    <property type="component" value="Chromosome 3"/>
</dbReference>
<gene>
    <name evidence="3" type="ORF">SI8410_03003896</name>
</gene>
<dbReference type="PANTHER" id="PTHR12136">
    <property type="entry name" value="ENHANCED DISEASE RESISTANCE-RELATED"/>
    <property type="match status" value="1"/>
</dbReference>
<evidence type="ECO:0000259" key="2">
    <source>
        <dbReference type="Pfam" id="PF07059"/>
    </source>
</evidence>
<dbReference type="Pfam" id="PF07059">
    <property type="entry name" value="EDR2_C"/>
    <property type="match status" value="1"/>
</dbReference>
<organism evidence="3 4">
    <name type="scientific">Spirodela intermedia</name>
    <name type="common">Intermediate duckweed</name>
    <dbReference type="NCBI Taxonomy" id="51605"/>
    <lineage>
        <taxon>Eukaryota</taxon>
        <taxon>Viridiplantae</taxon>
        <taxon>Streptophyta</taxon>
        <taxon>Embryophyta</taxon>
        <taxon>Tracheophyta</taxon>
        <taxon>Spermatophyta</taxon>
        <taxon>Magnoliopsida</taxon>
        <taxon>Liliopsida</taxon>
        <taxon>Araceae</taxon>
        <taxon>Lemnoideae</taxon>
        <taxon>Spirodela</taxon>
    </lineage>
</organism>